<dbReference type="SMART" id="SM00248">
    <property type="entry name" value="ANK"/>
    <property type="match status" value="3"/>
</dbReference>
<comment type="caution">
    <text evidence="4">The sequence shown here is derived from an EMBL/GenBank/DDBJ whole genome shotgun (WGS) entry which is preliminary data.</text>
</comment>
<dbReference type="InterPro" id="IPR056884">
    <property type="entry name" value="NPHP3-like_N"/>
</dbReference>
<dbReference type="Gene3D" id="1.25.40.20">
    <property type="entry name" value="Ankyrin repeat-containing domain"/>
    <property type="match status" value="1"/>
</dbReference>
<dbReference type="SUPFAM" id="SSF48403">
    <property type="entry name" value="Ankyrin repeat"/>
    <property type="match status" value="1"/>
</dbReference>
<dbReference type="PANTHER" id="PTHR10039">
    <property type="entry name" value="AMELOGENIN"/>
    <property type="match status" value="1"/>
</dbReference>
<gene>
    <name evidence="4" type="ORF">PG991_007726</name>
</gene>
<feature type="compositionally biased region" description="Polar residues" evidence="2">
    <location>
        <begin position="41"/>
        <end position="50"/>
    </location>
</feature>
<dbReference type="PANTHER" id="PTHR10039:SF10">
    <property type="entry name" value="NACHT DOMAIN-CONTAINING PROTEIN"/>
    <property type="match status" value="1"/>
</dbReference>
<feature type="compositionally biased region" description="Basic and acidic residues" evidence="2">
    <location>
        <begin position="63"/>
        <end position="72"/>
    </location>
</feature>
<keyword evidence="1" id="KW-0677">Repeat</keyword>
<protein>
    <recommendedName>
        <fullName evidence="3">Nephrocystin 3-like N-terminal domain-containing protein</fullName>
    </recommendedName>
</protein>
<dbReference type="EMBL" id="JAQQWI010000010">
    <property type="protein sequence ID" value="KAK8018536.1"/>
    <property type="molecule type" value="Genomic_DNA"/>
</dbReference>
<accession>A0ABR1RU99</accession>
<evidence type="ECO:0000259" key="3">
    <source>
        <dbReference type="Pfam" id="PF24883"/>
    </source>
</evidence>
<keyword evidence="5" id="KW-1185">Reference proteome</keyword>
<feature type="region of interest" description="Disordered" evidence="2">
    <location>
        <begin position="23"/>
        <end position="75"/>
    </location>
</feature>
<reference evidence="4 5" key="1">
    <citation type="submission" date="2023-01" db="EMBL/GenBank/DDBJ databases">
        <title>Analysis of 21 Apiospora genomes using comparative genomics revels a genus with tremendous synthesis potential of carbohydrate active enzymes and secondary metabolites.</title>
        <authorList>
            <person name="Sorensen T."/>
        </authorList>
    </citation>
    <scope>NUCLEOTIDE SEQUENCE [LARGE SCALE GENOMIC DNA]</scope>
    <source>
        <strain evidence="4 5">CBS 20057</strain>
    </source>
</reference>
<evidence type="ECO:0000256" key="1">
    <source>
        <dbReference type="ARBA" id="ARBA00022737"/>
    </source>
</evidence>
<feature type="domain" description="Nephrocystin 3-like N-terminal" evidence="3">
    <location>
        <begin position="352"/>
        <end position="521"/>
    </location>
</feature>
<proteinExistence type="predicted"/>
<organism evidence="4 5">
    <name type="scientific">Apiospora marii</name>
    <dbReference type="NCBI Taxonomy" id="335849"/>
    <lineage>
        <taxon>Eukaryota</taxon>
        <taxon>Fungi</taxon>
        <taxon>Dikarya</taxon>
        <taxon>Ascomycota</taxon>
        <taxon>Pezizomycotina</taxon>
        <taxon>Sordariomycetes</taxon>
        <taxon>Xylariomycetidae</taxon>
        <taxon>Amphisphaeriales</taxon>
        <taxon>Apiosporaceae</taxon>
        <taxon>Apiospora</taxon>
    </lineage>
</organism>
<evidence type="ECO:0000313" key="5">
    <source>
        <dbReference type="Proteomes" id="UP001396898"/>
    </source>
</evidence>
<evidence type="ECO:0000256" key="2">
    <source>
        <dbReference type="SAM" id="MobiDB-lite"/>
    </source>
</evidence>
<evidence type="ECO:0000313" key="4">
    <source>
        <dbReference type="EMBL" id="KAK8018536.1"/>
    </source>
</evidence>
<dbReference type="SUPFAM" id="SSF52540">
    <property type="entry name" value="P-loop containing nucleoside triphosphate hydrolases"/>
    <property type="match status" value="1"/>
</dbReference>
<dbReference type="Pfam" id="PF24883">
    <property type="entry name" value="NPHP3_N"/>
    <property type="match status" value="1"/>
</dbReference>
<name>A0ABR1RU99_9PEZI</name>
<dbReference type="InterPro" id="IPR002110">
    <property type="entry name" value="Ankyrin_rpt"/>
</dbReference>
<dbReference type="InterPro" id="IPR027417">
    <property type="entry name" value="P-loop_NTPase"/>
</dbReference>
<dbReference type="Proteomes" id="UP001396898">
    <property type="component" value="Unassembled WGS sequence"/>
</dbReference>
<sequence length="1260" mass="141211">MGLFGRSQQAASSKERVSIFRRLRSKISNSRHDDDDGKTAASGSTPTCSALSPDVGDETLTSARDETDKDASLEETGTVELAAVNLESASELVIIDAPCSRPPTPQGKEELGLWSAAYREAVASQNTVDQTILRVESIQELFAQLEATESGSPDDSLFRKGLKQLEKLKGPLQQMKLVLDVTSPLASAEPAAATVISVVQGVTALAISLATARETLTSNIGEMLEQMQVIDECDSVAQQMRDDRKAIHVALVNVYSTMLQFYGVAYELLHMSTGRMTFKLVRDDTKLPGIISRFIVLTGILKDRIDMATIKMVEEIHTSIISNEVKQWLGFDKILSRDRFHTGAEGVRNDDACEWLLQDQTFRKWYTDRGSAQLVLVGEMGCGKTVLTTFVTKKMLLRGDHQIPRSLVCYHYCRDDESGNAVYIAQSLVLQLIHQHAKPLEKQFHDWYKATYTHNKPVPTTDLDALLGYFYESVKEIGENREVVVILDGLDECDAKIASFVDKFRKLSDEVPHFKVMYSTRPHTRILNLLSHAPQLSINSKLNRSRDETLARHLVKKLEPKLGDEQEGKELMDLLVAHLAQSAQGSAIWIRVMVDLVNDQDIVDIVQCQQPATPEAKLTTFPIKLIATASRALEILAVSRRPLSIDELAYAVALTGFEEPPTSLPTIEAKLARNRLKQLIEPFVTQYKPEEPTLPQIKLLHRSLQEFILRHSPSDWTNVHLQTPLLEYESTGVMQRRRESMERHMFQLCATYLLLDEIGNHSLLSQDEVGFNAISGISDDLFGTDSFTNESAKFSEVRPDRDATFDPVALSMGPFFVYAACYWLEYLSKLVDPTPEMVEQIIRLMEPGSARLRNWGDQYCRPECTFATKFEFAAEQLDPLSIVAFHGSDDIFRAMLTQAERFAGPEFQPTENFVNKRMLGSDDSQTTTVFRTAMMKFVRGDATRLRVLFLDDRTGPDLRVFGFFRGLINAWRRFDRAETPDRRWSDLFDLVQYASGDMVRDAWANWLLCEAARSGCIGVMQRLFDEASHNDALRSQLLVDAKRDGDYKDSEIFWQIHQSVGEAVLSNSVEAVRFLLDQPGIAPHFRHRNHRNYTVFFMVASHRNPVILELLLSRLPSLCDGDDTEAARLINQVNNAGDTALNQIVFSPRGSVERLRCIELLLASGADPNLPHDPIDSRPLAQAAVRGDLDLIRLLVRCGGDAVDPGSLLVPAGDGGDEGRTRKMTLKFPMLEQEEMLPQVVDLLTELLAARRDGNPGTLG</sequence>
<dbReference type="InterPro" id="IPR036770">
    <property type="entry name" value="Ankyrin_rpt-contain_sf"/>
</dbReference>
<dbReference type="Gene3D" id="3.40.50.300">
    <property type="entry name" value="P-loop containing nucleotide triphosphate hydrolases"/>
    <property type="match status" value="1"/>
</dbReference>